<dbReference type="PANTHER" id="PTHR36688:SF1">
    <property type="entry name" value="ENDONUCLEASE_EXONUCLEASE_PHOSPHATASE DOMAIN-CONTAINING PROTEIN"/>
    <property type="match status" value="1"/>
</dbReference>
<dbReference type="Proteomes" id="UP000478052">
    <property type="component" value="Unassembled WGS sequence"/>
</dbReference>
<dbReference type="OrthoDB" id="6626441at2759"/>
<evidence type="ECO:0000313" key="3">
    <source>
        <dbReference type="Proteomes" id="UP000478052"/>
    </source>
</evidence>
<organism evidence="2 3">
    <name type="scientific">Aphis craccivora</name>
    <name type="common">Cowpea aphid</name>
    <dbReference type="NCBI Taxonomy" id="307492"/>
    <lineage>
        <taxon>Eukaryota</taxon>
        <taxon>Metazoa</taxon>
        <taxon>Ecdysozoa</taxon>
        <taxon>Arthropoda</taxon>
        <taxon>Hexapoda</taxon>
        <taxon>Insecta</taxon>
        <taxon>Pterygota</taxon>
        <taxon>Neoptera</taxon>
        <taxon>Paraneoptera</taxon>
        <taxon>Hemiptera</taxon>
        <taxon>Sternorrhyncha</taxon>
        <taxon>Aphidomorpha</taxon>
        <taxon>Aphidoidea</taxon>
        <taxon>Aphididae</taxon>
        <taxon>Aphidini</taxon>
        <taxon>Aphis</taxon>
        <taxon>Aphis</taxon>
    </lineage>
</organism>
<accession>A0A6G0XSB0</accession>
<feature type="signal peptide" evidence="1">
    <location>
        <begin position="1"/>
        <end position="23"/>
    </location>
</feature>
<comment type="caution">
    <text evidence="2">The sequence shown here is derived from an EMBL/GenBank/DDBJ whole genome shotgun (WGS) entry which is preliminary data.</text>
</comment>
<gene>
    <name evidence="2" type="ORF">FWK35_00014949</name>
</gene>
<evidence type="ECO:0000256" key="1">
    <source>
        <dbReference type="SAM" id="SignalP"/>
    </source>
</evidence>
<dbReference type="EMBL" id="VUJU01007598">
    <property type="protein sequence ID" value="KAF0743252.1"/>
    <property type="molecule type" value="Genomic_DNA"/>
</dbReference>
<evidence type="ECO:0000313" key="2">
    <source>
        <dbReference type="EMBL" id="KAF0743252.1"/>
    </source>
</evidence>
<proteinExistence type="predicted"/>
<keyword evidence="1" id="KW-0732">Signal</keyword>
<dbReference type="PANTHER" id="PTHR36688">
    <property type="entry name" value="ENDO/EXONUCLEASE/PHOSPHATASE DOMAIN-CONTAINING PROTEIN"/>
    <property type="match status" value="1"/>
</dbReference>
<sequence length="314" mass="36050">MKINDKHLFLMLVLLNVVGLHDCFVLNVPHESIKPYVANRVFQIRSLLPGCNWQYVESQSNPADCASRGLMPSALAHFNLYWQGPPIAYADPSVWLTSPPSIPLCELPEIKPISSAAHIVATSTEWFERFSSYDRLVHVVRTTVRLLRFIARVRNKTPCTSTFLHKSEFDRAVQVKSCTGQILNLTEHIGDGFERKQITGVAFIDLSAAYDTVNHGLLLDKDSNFEKIEEKLTNILEYTNKYYTCNHFEPNPNKTFYLKNKEANRKLEITWEGEELQHCDTPVYLGVTLDRTLTYKYHCEKTIKKINTRNGLLQ</sequence>
<protein>
    <submittedName>
        <fullName evidence="2">Integrase catalytic domain-containing protein</fullName>
    </submittedName>
</protein>
<feature type="chain" id="PRO_5026106151" evidence="1">
    <location>
        <begin position="24"/>
        <end position="314"/>
    </location>
</feature>
<keyword evidence="3" id="KW-1185">Reference proteome</keyword>
<dbReference type="InterPro" id="IPR052560">
    <property type="entry name" value="RdDP_mobile_element"/>
</dbReference>
<dbReference type="AlphaFoldDB" id="A0A6G0XSB0"/>
<reference evidence="2 3" key="1">
    <citation type="submission" date="2019-08" db="EMBL/GenBank/DDBJ databases">
        <title>Whole genome of Aphis craccivora.</title>
        <authorList>
            <person name="Voronova N.V."/>
            <person name="Shulinski R.S."/>
            <person name="Bandarenka Y.V."/>
            <person name="Zhorov D.G."/>
            <person name="Warner D."/>
        </authorList>
    </citation>
    <scope>NUCLEOTIDE SEQUENCE [LARGE SCALE GENOMIC DNA]</scope>
    <source>
        <strain evidence="2">180601</strain>
        <tissue evidence="2">Whole Body</tissue>
    </source>
</reference>
<name>A0A6G0XSB0_APHCR</name>